<dbReference type="InterPro" id="IPR011006">
    <property type="entry name" value="CheY-like_superfamily"/>
</dbReference>
<evidence type="ECO:0000256" key="3">
    <source>
        <dbReference type="ARBA" id="ARBA00023015"/>
    </source>
</evidence>
<dbReference type="InterPro" id="IPR003593">
    <property type="entry name" value="AAA+_ATPase"/>
</dbReference>
<dbReference type="SUPFAM" id="SSF52540">
    <property type="entry name" value="P-loop containing nucleoside triphosphate hydrolases"/>
    <property type="match status" value="1"/>
</dbReference>
<keyword evidence="2" id="KW-0067">ATP-binding</keyword>
<dbReference type="GO" id="GO:0043565">
    <property type="term" value="F:sequence-specific DNA binding"/>
    <property type="evidence" value="ECO:0007669"/>
    <property type="project" value="InterPro"/>
</dbReference>
<keyword evidence="1" id="KW-0547">Nucleotide-binding</keyword>
<dbReference type="Pfam" id="PF02954">
    <property type="entry name" value="HTH_8"/>
    <property type="match status" value="1"/>
</dbReference>
<dbReference type="EMBL" id="NHOO01000001">
    <property type="protein sequence ID" value="OVE50578.1"/>
    <property type="molecule type" value="Genomic_DNA"/>
</dbReference>
<evidence type="ECO:0000313" key="7">
    <source>
        <dbReference type="Proteomes" id="UP000196342"/>
    </source>
</evidence>
<proteinExistence type="predicted"/>
<dbReference type="GO" id="GO:0006355">
    <property type="term" value="P:regulation of DNA-templated transcription"/>
    <property type="evidence" value="ECO:0007669"/>
    <property type="project" value="InterPro"/>
</dbReference>
<comment type="caution">
    <text evidence="6">The sequence shown here is derived from an EMBL/GenBank/DDBJ whole genome shotgun (WGS) entry which is preliminary data.</text>
</comment>
<dbReference type="RefSeq" id="WP_087697065.1">
    <property type="nucleotide sequence ID" value="NZ_NHOO01000001.1"/>
</dbReference>
<dbReference type="SUPFAM" id="SSF46689">
    <property type="entry name" value="Homeodomain-like"/>
    <property type="match status" value="1"/>
</dbReference>
<evidence type="ECO:0000259" key="5">
    <source>
        <dbReference type="PROSITE" id="PS50045"/>
    </source>
</evidence>
<keyword evidence="7" id="KW-1185">Reference proteome</keyword>
<reference evidence="6 7" key="1">
    <citation type="submission" date="2017-05" db="EMBL/GenBank/DDBJ databases">
        <title>Chromobacterium violaceum GHPS1 isolated from Hydrocarbon polluted soil in French Guiana display an awesome secondary metabolite arsenal and a battery of drug and heavy-metal-resistance and detoxification of xenobiotics proteins.</title>
        <authorList>
            <person name="Belbahri L."/>
        </authorList>
    </citation>
    <scope>NUCLEOTIDE SEQUENCE [LARGE SCALE GENOMIC DNA]</scope>
    <source>
        <strain evidence="6 7">GHPS1</strain>
    </source>
</reference>
<evidence type="ECO:0000256" key="4">
    <source>
        <dbReference type="ARBA" id="ARBA00023163"/>
    </source>
</evidence>
<dbReference type="SUPFAM" id="SSF52172">
    <property type="entry name" value="CheY-like"/>
    <property type="match status" value="1"/>
</dbReference>
<sequence length="444" mass="49939">MQASKTLLALGSDALLPVLHDLHQQHWKIIHIHDVQQPKLRQAGPFSAGLLLLDNKLLRKAETLQQLGGQLDLEWVLLTERQQLEHAAVRSFINDGCYDYHCLPVESARLAVTLGRLHGKTMLRRHLQQEEIPEEQKKLVGEHDCMRRLRQEIRRLARVNVTVVITGESGCGKELVAQLLHQYSDRADGPFQTVNCGALPVSLVQSELFGHERGAFTGASSGRIGRIEAAHNGTLFLDEIGDMAIEAQVSLLRFLQEGTIDRLGDHRSRSIDTRVLSATHVDLPAAISNGRFRQDLYYRLCVCQLHLPPLRERRSDIPLLAKHLLFQNAQRLGLPHKRLSYEAMAIMLQHDWPGNIREMSNRISQGLAMAGGRVIRPQDMGLGGNMAIPLHDGLEAVREKAEREAVEMALELHGHNSSKAARMLCISRATLYRLLKKYSMQIIN</sequence>
<keyword evidence="3" id="KW-0805">Transcription regulation</keyword>
<dbReference type="InterPro" id="IPR009057">
    <property type="entry name" value="Homeodomain-like_sf"/>
</dbReference>
<dbReference type="SMART" id="SM00382">
    <property type="entry name" value="AAA"/>
    <property type="match status" value="1"/>
</dbReference>
<dbReference type="Proteomes" id="UP000196342">
    <property type="component" value="Unassembled WGS sequence"/>
</dbReference>
<dbReference type="InterPro" id="IPR045343">
    <property type="entry name" value="VpsR"/>
</dbReference>
<organism evidence="6 7">
    <name type="scientific">Chromobacterium violaceum</name>
    <dbReference type="NCBI Taxonomy" id="536"/>
    <lineage>
        <taxon>Bacteria</taxon>
        <taxon>Pseudomonadati</taxon>
        <taxon>Pseudomonadota</taxon>
        <taxon>Betaproteobacteria</taxon>
        <taxon>Neisseriales</taxon>
        <taxon>Chromobacteriaceae</taxon>
        <taxon>Chromobacterium</taxon>
    </lineage>
</organism>
<dbReference type="PROSITE" id="PS00676">
    <property type="entry name" value="SIGMA54_INTERACT_2"/>
    <property type="match status" value="1"/>
</dbReference>
<dbReference type="InterPro" id="IPR027417">
    <property type="entry name" value="P-loop_NTPase"/>
</dbReference>
<dbReference type="Pfam" id="PF25601">
    <property type="entry name" value="AAA_lid_14"/>
    <property type="match status" value="1"/>
</dbReference>
<dbReference type="PANTHER" id="PTHR32071:SF120">
    <property type="entry name" value="TRANSCRIPTIONAL REGULATOR-RELATED"/>
    <property type="match status" value="1"/>
</dbReference>
<dbReference type="Pfam" id="PF20161">
    <property type="entry name" value="VpsR"/>
    <property type="match status" value="1"/>
</dbReference>
<name>A0A202BGI4_CHRVL</name>
<dbReference type="InterPro" id="IPR058031">
    <property type="entry name" value="AAA_lid_NorR"/>
</dbReference>
<protein>
    <recommendedName>
        <fullName evidence="5">Sigma-54 factor interaction domain-containing protein</fullName>
    </recommendedName>
</protein>
<dbReference type="GO" id="GO:0005524">
    <property type="term" value="F:ATP binding"/>
    <property type="evidence" value="ECO:0007669"/>
    <property type="project" value="UniProtKB-KW"/>
</dbReference>
<dbReference type="AlphaFoldDB" id="A0A202BGI4"/>
<dbReference type="Gene3D" id="1.10.8.60">
    <property type="match status" value="1"/>
</dbReference>
<evidence type="ECO:0000256" key="2">
    <source>
        <dbReference type="ARBA" id="ARBA00022840"/>
    </source>
</evidence>
<gene>
    <name evidence="6" type="ORF">CBW21_00900</name>
</gene>
<dbReference type="InterPro" id="IPR025943">
    <property type="entry name" value="Sigma_54_int_dom_ATP-bd_2"/>
</dbReference>
<dbReference type="Gene3D" id="3.40.50.300">
    <property type="entry name" value="P-loop containing nucleotide triphosphate hydrolases"/>
    <property type="match status" value="1"/>
</dbReference>
<dbReference type="Pfam" id="PF00158">
    <property type="entry name" value="Sigma54_activat"/>
    <property type="match status" value="1"/>
</dbReference>
<dbReference type="PROSITE" id="PS50045">
    <property type="entry name" value="SIGMA54_INTERACT_4"/>
    <property type="match status" value="1"/>
</dbReference>
<accession>A0A202BGI4</accession>
<dbReference type="InterPro" id="IPR002197">
    <property type="entry name" value="HTH_Fis"/>
</dbReference>
<keyword evidence="4" id="KW-0804">Transcription</keyword>
<dbReference type="PANTHER" id="PTHR32071">
    <property type="entry name" value="TRANSCRIPTIONAL REGULATORY PROTEIN"/>
    <property type="match status" value="1"/>
</dbReference>
<feature type="domain" description="Sigma-54 factor interaction" evidence="5">
    <location>
        <begin position="139"/>
        <end position="368"/>
    </location>
</feature>
<dbReference type="FunFam" id="3.40.50.300:FF:000006">
    <property type="entry name" value="DNA-binding transcriptional regulator NtrC"/>
    <property type="match status" value="1"/>
</dbReference>
<evidence type="ECO:0000256" key="1">
    <source>
        <dbReference type="ARBA" id="ARBA00022741"/>
    </source>
</evidence>
<evidence type="ECO:0000313" key="6">
    <source>
        <dbReference type="EMBL" id="OVE50578.1"/>
    </source>
</evidence>
<dbReference type="PRINTS" id="PR01590">
    <property type="entry name" value="HTHFIS"/>
</dbReference>
<dbReference type="CDD" id="cd00009">
    <property type="entry name" value="AAA"/>
    <property type="match status" value="1"/>
</dbReference>
<dbReference type="Gene3D" id="1.10.10.60">
    <property type="entry name" value="Homeodomain-like"/>
    <property type="match status" value="1"/>
</dbReference>
<dbReference type="InterPro" id="IPR002078">
    <property type="entry name" value="Sigma_54_int"/>
</dbReference>